<dbReference type="PROSITE" id="PS50010">
    <property type="entry name" value="DH_2"/>
    <property type="match status" value="1"/>
</dbReference>
<dbReference type="Pfam" id="PF00621">
    <property type="entry name" value="RhoGEF"/>
    <property type="match status" value="1"/>
</dbReference>
<feature type="compositionally biased region" description="Low complexity" evidence="1">
    <location>
        <begin position="464"/>
        <end position="478"/>
    </location>
</feature>
<evidence type="ECO:0000313" key="3">
    <source>
        <dbReference type="EMBL" id="KAJ3426232.1"/>
    </source>
</evidence>
<feature type="domain" description="DH" evidence="2">
    <location>
        <begin position="113"/>
        <end position="293"/>
    </location>
</feature>
<evidence type="ECO:0000259" key="2">
    <source>
        <dbReference type="PROSITE" id="PS50010"/>
    </source>
</evidence>
<feature type="compositionally biased region" description="Low complexity" evidence="1">
    <location>
        <begin position="488"/>
        <end position="501"/>
    </location>
</feature>
<dbReference type="PANTHER" id="PTHR12673:SF159">
    <property type="entry name" value="LD03170P"/>
    <property type="match status" value="1"/>
</dbReference>
<dbReference type="InterPro" id="IPR035899">
    <property type="entry name" value="DBL_dom_sf"/>
</dbReference>
<dbReference type="InterPro" id="IPR051092">
    <property type="entry name" value="FYVE_RhoGEF_PH"/>
</dbReference>
<dbReference type="SMART" id="SM00325">
    <property type="entry name" value="RhoGEF"/>
    <property type="match status" value="1"/>
</dbReference>
<evidence type="ECO:0000313" key="4">
    <source>
        <dbReference type="Proteomes" id="UP001146793"/>
    </source>
</evidence>
<protein>
    <submittedName>
        <fullName evidence="3">Faciogenital dysplasia protein</fullName>
    </submittedName>
</protein>
<dbReference type="Gene3D" id="1.20.900.10">
    <property type="entry name" value="Dbl homology (DH) domain"/>
    <property type="match status" value="1"/>
</dbReference>
<dbReference type="EMBL" id="JANTQA010000070">
    <property type="protein sequence ID" value="KAJ3426232.1"/>
    <property type="molecule type" value="Genomic_DNA"/>
</dbReference>
<dbReference type="SUPFAM" id="SSF48065">
    <property type="entry name" value="DBL homology domain (DH-domain)"/>
    <property type="match status" value="1"/>
</dbReference>
<dbReference type="InterPro" id="IPR000219">
    <property type="entry name" value="DH_dom"/>
</dbReference>
<evidence type="ECO:0000256" key="1">
    <source>
        <dbReference type="SAM" id="MobiDB-lite"/>
    </source>
</evidence>
<dbReference type="CDD" id="cd00160">
    <property type="entry name" value="RhoGEF"/>
    <property type="match status" value="1"/>
</dbReference>
<dbReference type="GO" id="GO:0005085">
    <property type="term" value="F:guanyl-nucleotide exchange factor activity"/>
    <property type="evidence" value="ECO:0007669"/>
    <property type="project" value="InterPro"/>
</dbReference>
<comment type="caution">
    <text evidence="3">The sequence shown here is derived from an EMBL/GenBank/DDBJ whole genome shotgun (WGS) entry which is preliminary data.</text>
</comment>
<dbReference type="AlphaFoldDB" id="A0AAV7YCB5"/>
<name>A0AAV7YCB5_9EUKA</name>
<dbReference type="GO" id="GO:0005737">
    <property type="term" value="C:cytoplasm"/>
    <property type="evidence" value="ECO:0007669"/>
    <property type="project" value="TreeGrafter"/>
</dbReference>
<sequence>MSSCYSFKDTGDSFKKKKFGRIRQTESSKRIHKLRTTNETPNNKIKPQLKRYLYQLKYKRLLGLLQTKTPLLQSQMRRHLTQKLYALERQKIVQIQAQIRRINEQKKFEPIIHRWRIASELLETESNYIGYLRLMNKLFREMEQAEILKKEEIKAVSFGFDAIHQFNLIFYKEIEKCVKEWNSNSSLASCFNQMIPYMGTYTPYINNYEKQLNEIAKLKKNKPKFVEYLKAVSKMPLSKGLSFESLTIMPVQRLPRYVLLLKELAKWSKGEEKKSLLQAASKMQKTTAKINEKKRSFENMMKILEIQRCIKNNSKKISLVSPSRLFISKLYVNFVEKNLSLKSVLLLFNDVLLLCYVERSLFRWKKKEEELHFLKFAFRLTKIKNISKSCKTESALSKWGFLYQSDQFNFVIDKEHSDYQEVSKFIILLEKIQGDRKKLIKERRKTGMVKKKPSKNKKIEINNLKNDQNNTNNQNLKSNQKEKKNGMNENQNTNKNFENCDKNNNNNFEIYDEKNDFVIINKEFLPTDTNN</sequence>
<proteinExistence type="predicted"/>
<feature type="region of interest" description="Disordered" evidence="1">
    <location>
        <begin position="464"/>
        <end position="501"/>
    </location>
</feature>
<organism evidence="3 4">
    <name type="scientific">Anaeramoeba flamelloides</name>
    <dbReference type="NCBI Taxonomy" id="1746091"/>
    <lineage>
        <taxon>Eukaryota</taxon>
        <taxon>Metamonada</taxon>
        <taxon>Anaeramoebidae</taxon>
        <taxon>Anaeramoeba</taxon>
    </lineage>
</organism>
<reference evidence="3" key="1">
    <citation type="submission" date="2022-08" db="EMBL/GenBank/DDBJ databases">
        <title>Novel sulphate-reducing endosymbionts in the free-living metamonad Anaeramoeba.</title>
        <authorList>
            <person name="Jerlstrom-Hultqvist J."/>
            <person name="Cepicka I."/>
            <person name="Gallot-Lavallee L."/>
            <person name="Salas-Leiva D."/>
            <person name="Curtis B.A."/>
            <person name="Zahonova K."/>
            <person name="Pipaliya S."/>
            <person name="Dacks J."/>
            <person name="Roger A.J."/>
        </authorList>
    </citation>
    <scope>NUCLEOTIDE SEQUENCE</scope>
    <source>
        <strain evidence="3">Busselton2</strain>
    </source>
</reference>
<dbReference type="PANTHER" id="PTHR12673">
    <property type="entry name" value="FACIOGENITAL DYSPLASIA PROTEIN"/>
    <property type="match status" value="1"/>
</dbReference>
<dbReference type="Proteomes" id="UP001146793">
    <property type="component" value="Unassembled WGS sequence"/>
</dbReference>
<gene>
    <name evidence="3" type="ORF">M0812_28684</name>
</gene>
<accession>A0AAV7YCB5</accession>